<gene>
    <name evidence="6" type="primary">WBGene00276894</name>
</gene>
<dbReference type="GO" id="GO:0032543">
    <property type="term" value="P:mitochondrial translation"/>
    <property type="evidence" value="ECO:0000318"/>
    <property type="project" value="GO_Central"/>
</dbReference>
<keyword evidence="7" id="KW-1185">Reference proteome</keyword>
<dbReference type="Gene3D" id="3.30.70.330">
    <property type="match status" value="1"/>
</dbReference>
<dbReference type="Proteomes" id="UP000005239">
    <property type="component" value="Unassembled WGS sequence"/>
</dbReference>
<dbReference type="SUPFAM" id="SSF54189">
    <property type="entry name" value="Ribosomal proteins S24e, L23 and L15e"/>
    <property type="match status" value="1"/>
</dbReference>
<evidence type="ECO:0000256" key="5">
    <source>
        <dbReference type="ARBA" id="ARBA00041375"/>
    </source>
</evidence>
<accession>A0A8R1UTQ6</accession>
<reference evidence="7" key="1">
    <citation type="journal article" date="2008" name="Nat. Genet.">
        <title>The Pristionchus pacificus genome provides a unique perspective on nematode lifestyle and parasitism.</title>
        <authorList>
            <person name="Dieterich C."/>
            <person name="Clifton S.W."/>
            <person name="Schuster L.N."/>
            <person name="Chinwalla A."/>
            <person name="Delehaunty K."/>
            <person name="Dinkelacker I."/>
            <person name="Fulton L."/>
            <person name="Fulton R."/>
            <person name="Godfrey J."/>
            <person name="Minx P."/>
            <person name="Mitreva M."/>
            <person name="Roeseler W."/>
            <person name="Tian H."/>
            <person name="Witte H."/>
            <person name="Yang S.P."/>
            <person name="Wilson R.K."/>
            <person name="Sommer R.J."/>
        </authorList>
    </citation>
    <scope>NUCLEOTIDE SEQUENCE [LARGE SCALE GENOMIC DNA]</scope>
    <source>
        <strain evidence="7">PS312</strain>
    </source>
</reference>
<accession>A0A2A6CZM0</accession>
<evidence type="ECO:0000313" key="6">
    <source>
        <dbReference type="EnsemblMetazoa" id="PPA38525.1"/>
    </source>
</evidence>
<evidence type="ECO:0000256" key="3">
    <source>
        <dbReference type="ARBA" id="ARBA00023274"/>
    </source>
</evidence>
<evidence type="ECO:0000256" key="4">
    <source>
        <dbReference type="ARBA" id="ARBA00039977"/>
    </source>
</evidence>
<evidence type="ECO:0000256" key="2">
    <source>
        <dbReference type="ARBA" id="ARBA00022980"/>
    </source>
</evidence>
<reference evidence="6" key="2">
    <citation type="submission" date="2022-06" db="UniProtKB">
        <authorList>
            <consortium name="EnsemblMetazoa"/>
        </authorList>
    </citation>
    <scope>IDENTIFICATION</scope>
    <source>
        <strain evidence="6">PS312</strain>
    </source>
</reference>
<dbReference type="OrthoDB" id="275582at2759"/>
<dbReference type="PANTHER" id="PTHR12059:SF5">
    <property type="entry name" value="LARGE RIBOSOMAL SUBUNIT PROTEIN UL23M"/>
    <property type="match status" value="1"/>
</dbReference>
<dbReference type="GO" id="GO:0003735">
    <property type="term" value="F:structural constituent of ribosome"/>
    <property type="evidence" value="ECO:0000318"/>
    <property type="project" value="GO_Central"/>
</dbReference>
<dbReference type="AlphaFoldDB" id="A0A2A6CZM0"/>
<dbReference type="InterPro" id="IPR012677">
    <property type="entry name" value="Nucleotide-bd_a/b_plait_sf"/>
</dbReference>
<protein>
    <recommendedName>
        <fullName evidence="4">Large ribosomal subunit protein uL23m</fullName>
    </recommendedName>
    <alternativeName>
        <fullName evidence="5">39S ribosomal protein L23, mitochondrial</fullName>
    </alternativeName>
</protein>
<keyword evidence="2" id="KW-0689">Ribosomal protein</keyword>
<evidence type="ECO:0000313" key="7">
    <source>
        <dbReference type="Proteomes" id="UP000005239"/>
    </source>
</evidence>
<dbReference type="EnsemblMetazoa" id="PPA38525.1">
    <property type="protein sequence ID" value="PPA38525.1"/>
    <property type="gene ID" value="WBGene00276894"/>
</dbReference>
<name>A0A2A6CZM0_PRIPA</name>
<dbReference type="GO" id="GO:0005762">
    <property type="term" value="C:mitochondrial large ribosomal subunit"/>
    <property type="evidence" value="ECO:0000318"/>
    <property type="project" value="GO_Central"/>
</dbReference>
<sequence length="217" mass="24957">MYDSLRSESQESISMLRTIVRNDHPSLNDTVEKAVLAPAEALVSQARITFFPRSPFFIPFPIPAPFSAPMASRIARLWQLGGSKNLQLSLFTMLSKSLAAARLLDGRGAAVVRSAAPDCAEFEMDPRMSKHDVREYLEKLYQAPVRSVRTEVQMGEIVWNSKTDYQYKKAMWKEEDKKYVYVFMVRSRGAPKREKNYKFVFPIELTFSESEEVREIE</sequence>
<comment type="similarity">
    <text evidence="1">Belongs to the universal ribosomal protein uL23 family.</text>
</comment>
<keyword evidence="3" id="KW-0687">Ribonucleoprotein</keyword>
<evidence type="ECO:0000256" key="1">
    <source>
        <dbReference type="ARBA" id="ARBA00006700"/>
    </source>
</evidence>
<organism evidence="6 7">
    <name type="scientific">Pristionchus pacificus</name>
    <name type="common">Parasitic nematode worm</name>
    <dbReference type="NCBI Taxonomy" id="54126"/>
    <lineage>
        <taxon>Eukaryota</taxon>
        <taxon>Metazoa</taxon>
        <taxon>Ecdysozoa</taxon>
        <taxon>Nematoda</taxon>
        <taxon>Chromadorea</taxon>
        <taxon>Rhabditida</taxon>
        <taxon>Rhabditina</taxon>
        <taxon>Diplogasteromorpha</taxon>
        <taxon>Diplogasteroidea</taxon>
        <taxon>Neodiplogasteridae</taxon>
        <taxon>Pristionchus</taxon>
    </lineage>
</organism>
<dbReference type="PANTHER" id="PTHR12059">
    <property type="entry name" value="RIBOSOMAL PROTEIN L23-RELATED"/>
    <property type="match status" value="1"/>
</dbReference>
<dbReference type="FunFam" id="3.30.70.330:FF:002272">
    <property type="match status" value="1"/>
</dbReference>
<proteinExistence type="inferred from homology"/>
<dbReference type="InterPro" id="IPR012678">
    <property type="entry name" value="Ribosomal_uL23/eL15/eS24_sf"/>
</dbReference>
<dbReference type="InterPro" id="IPR013025">
    <property type="entry name" value="Ribosomal_uL23-like"/>
</dbReference>